<dbReference type="HAMAP" id="MF_01385">
    <property type="entry name" value="UreF"/>
    <property type="match status" value="1"/>
</dbReference>
<dbReference type="OrthoDB" id="9798772at2"/>
<reference evidence="4 5" key="1">
    <citation type="submission" date="2015-02" db="EMBL/GenBank/DDBJ databases">
        <title>Genome Sequence of Jannaschia aquimarina DSM28248, a member of the Roseobacter clade.</title>
        <authorList>
            <person name="Voget S."/>
            <person name="Daniel R."/>
        </authorList>
    </citation>
    <scope>NUCLEOTIDE SEQUENCE [LARGE SCALE GENOMIC DNA]</scope>
    <source>
        <strain evidence="4 5">GSW-M26</strain>
    </source>
</reference>
<organism evidence="4 5">
    <name type="scientific">Jannaschia aquimarina</name>
    <dbReference type="NCBI Taxonomy" id="935700"/>
    <lineage>
        <taxon>Bacteria</taxon>
        <taxon>Pseudomonadati</taxon>
        <taxon>Pseudomonadota</taxon>
        <taxon>Alphaproteobacteria</taxon>
        <taxon>Rhodobacterales</taxon>
        <taxon>Roseobacteraceae</taxon>
        <taxon>Jannaschia</taxon>
    </lineage>
</organism>
<dbReference type="Pfam" id="PF01730">
    <property type="entry name" value="UreF"/>
    <property type="match status" value="1"/>
</dbReference>
<dbReference type="PANTHER" id="PTHR33620:SF1">
    <property type="entry name" value="UREASE ACCESSORY PROTEIN F"/>
    <property type="match status" value="1"/>
</dbReference>
<keyword evidence="1 3" id="KW-0996">Nickel insertion</keyword>
<gene>
    <name evidence="3 4" type="primary">ureF</name>
    <name evidence="4" type="ORF">jaqu_20890</name>
</gene>
<dbReference type="PATRIC" id="fig|935700.4.peg.2155"/>
<dbReference type="STRING" id="935700.jaqu_20890"/>
<dbReference type="EMBL" id="JYFE01000040">
    <property type="protein sequence ID" value="KIT16127.1"/>
    <property type="molecule type" value="Genomic_DNA"/>
</dbReference>
<comment type="function">
    <text evidence="3">Required for maturation of urease via the functional incorporation of the urease nickel metallocenter.</text>
</comment>
<dbReference type="AlphaFoldDB" id="A0A0D1CMW1"/>
<dbReference type="GO" id="GO:0016151">
    <property type="term" value="F:nickel cation binding"/>
    <property type="evidence" value="ECO:0007669"/>
    <property type="project" value="UniProtKB-UniRule"/>
</dbReference>
<dbReference type="GO" id="GO:0005737">
    <property type="term" value="C:cytoplasm"/>
    <property type="evidence" value="ECO:0007669"/>
    <property type="project" value="UniProtKB-SubCell"/>
</dbReference>
<evidence type="ECO:0000313" key="4">
    <source>
        <dbReference type="EMBL" id="KIT16127.1"/>
    </source>
</evidence>
<dbReference type="Gene3D" id="1.10.4190.10">
    <property type="entry name" value="Urease accessory protein UreF"/>
    <property type="match status" value="1"/>
</dbReference>
<keyword evidence="5" id="KW-1185">Reference proteome</keyword>
<proteinExistence type="inferred from homology"/>
<dbReference type="InterPro" id="IPR038277">
    <property type="entry name" value="UreF_sf"/>
</dbReference>
<evidence type="ECO:0000256" key="3">
    <source>
        <dbReference type="HAMAP-Rule" id="MF_01385"/>
    </source>
</evidence>
<comment type="subcellular location">
    <subcellularLocation>
        <location evidence="3">Cytoplasm</location>
    </subcellularLocation>
</comment>
<comment type="subunit">
    <text evidence="3">UreD, UreF and UreG form a complex that acts as a GTP-hydrolysis-dependent molecular chaperone, activating the urease apoprotein by helping to assemble the nickel containing metallocenter of UreC. The UreE protein probably delivers the nickel.</text>
</comment>
<dbReference type="PANTHER" id="PTHR33620">
    <property type="entry name" value="UREASE ACCESSORY PROTEIN F"/>
    <property type="match status" value="1"/>
</dbReference>
<sequence>MTIATTDLLRLTQWLSPAFPTSAYAYSHGLETAIAEGRVTDADSLRGWCEAVLRFGAGALDVWAIRAVLDGSDPDEVNDLLRARAGSAERWAETRDQGAAFAATTEGIGGERLKAGLALPVALALRAREMEAGIVAALYLQGLAGQLVSAGQRMLPLGQVEAQAVLADLHPVIVELAGRPFEEQPPGSAAFAAEIDAMRHEALQPRMFRT</sequence>
<dbReference type="Proteomes" id="UP000032232">
    <property type="component" value="Unassembled WGS sequence"/>
</dbReference>
<comment type="similarity">
    <text evidence="3">Belongs to the UreF family.</text>
</comment>
<evidence type="ECO:0000256" key="2">
    <source>
        <dbReference type="ARBA" id="ARBA00023186"/>
    </source>
</evidence>
<protein>
    <recommendedName>
        <fullName evidence="3">Urease accessory protein UreF</fullName>
    </recommendedName>
</protein>
<dbReference type="PIRSF" id="PIRSF009467">
    <property type="entry name" value="Ureas_acces_UreF"/>
    <property type="match status" value="1"/>
</dbReference>
<evidence type="ECO:0000256" key="1">
    <source>
        <dbReference type="ARBA" id="ARBA00022988"/>
    </source>
</evidence>
<evidence type="ECO:0000313" key="5">
    <source>
        <dbReference type="Proteomes" id="UP000032232"/>
    </source>
</evidence>
<accession>A0A0D1CMW1</accession>
<name>A0A0D1CMW1_9RHOB</name>
<dbReference type="InterPro" id="IPR002639">
    <property type="entry name" value="UreF"/>
</dbReference>
<dbReference type="RefSeq" id="WP_043918907.1">
    <property type="nucleotide sequence ID" value="NZ_FZPF01000013.1"/>
</dbReference>
<keyword evidence="3" id="KW-0963">Cytoplasm</keyword>
<comment type="caution">
    <text evidence="4">The sequence shown here is derived from an EMBL/GenBank/DDBJ whole genome shotgun (WGS) entry which is preliminary data.</text>
</comment>
<keyword evidence="2 3" id="KW-0143">Chaperone</keyword>